<name>A0A6A7AZ90_9PLEO</name>
<sequence length="150" mass="15515">MSALDPLREEEEGLAAVDGSFGLLKPSVSNVSNISGADSAVAGVGIDHGTALGVRPGTEAERGFGAGTGAGAGNDELEHVYLDLDEHDGSTLIAGSDSGVMQGIKQVDVEITDDEAEDSDGEAEDKDPDFGCGVKRKRTIRLIIRSRAFL</sequence>
<gene>
    <name evidence="2" type="ORF">T440DRAFT_520969</name>
</gene>
<organism evidence="2 3">
    <name type="scientific">Plenodomus tracheiphilus IPT5</name>
    <dbReference type="NCBI Taxonomy" id="1408161"/>
    <lineage>
        <taxon>Eukaryota</taxon>
        <taxon>Fungi</taxon>
        <taxon>Dikarya</taxon>
        <taxon>Ascomycota</taxon>
        <taxon>Pezizomycotina</taxon>
        <taxon>Dothideomycetes</taxon>
        <taxon>Pleosporomycetidae</taxon>
        <taxon>Pleosporales</taxon>
        <taxon>Pleosporineae</taxon>
        <taxon>Leptosphaeriaceae</taxon>
        <taxon>Plenodomus</taxon>
    </lineage>
</organism>
<evidence type="ECO:0000313" key="2">
    <source>
        <dbReference type="EMBL" id="KAF2847399.1"/>
    </source>
</evidence>
<dbReference type="Proteomes" id="UP000799423">
    <property type="component" value="Unassembled WGS sequence"/>
</dbReference>
<dbReference type="AlphaFoldDB" id="A0A6A7AZ90"/>
<accession>A0A6A7AZ90</accession>
<evidence type="ECO:0000256" key="1">
    <source>
        <dbReference type="SAM" id="MobiDB-lite"/>
    </source>
</evidence>
<keyword evidence="3" id="KW-1185">Reference proteome</keyword>
<dbReference type="EMBL" id="MU006326">
    <property type="protein sequence ID" value="KAF2847399.1"/>
    <property type="molecule type" value="Genomic_DNA"/>
</dbReference>
<protein>
    <submittedName>
        <fullName evidence="2">Uncharacterized protein</fullName>
    </submittedName>
</protein>
<proteinExistence type="predicted"/>
<feature type="region of interest" description="Disordered" evidence="1">
    <location>
        <begin position="48"/>
        <end position="71"/>
    </location>
</feature>
<reference evidence="2" key="1">
    <citation type="submission" date="2020-01" db="EMBL/GenBank/DDBJ databases">
        <authorList>
            <consortium name="DOE Joint Genome Institute"/>
            <person name="Haridas S."/>
            <person name="Albert R."/>
            <person name="Binder M."/>
            <person name="Bloem J."/>
            <person name="Labutti K."/>
            <person name="Salamov A."/>
            <person name="Andreopoulos B."/>
            <person name="Baker S.E."/>
            <person name="Barry K."/>
            <person name="Bills G."/>
            <person name="Bluhm B.H."/>
            <person name="Cannon C."/>
            <person name="Castanera R."/>
            <person name="Culley D.E."/>
            <person name="Daum C."/>
            <person name="Ezra D."/>
            <person name="Gonzalez J.B."/>
            <person name="Henrissat B."/>
            <person name="Kuo A."/>
            <person name="Liang C."/>
            <person name="Lipzen A."/>
            <person name="Lutzoni F."/>
            <person name="Magnuson J."/>
            <person name="Mondo S."/>
            <person name="Nolan M."/>
            <person name="Ohm R."/>
            <person name="Pangilinan J."/>
            <person name="Park H.-J."/>
            <person name="Ramirez L."/>
            <person name="Alfaro M."/>
            <person name="Sun H."/>
            <person name="Tritt A."/>
            <person name="Yoshinaga Y."/>
            <person name="Zwiers L.-H."/>
            <person name="Turgeon B.G."/>
            <person name="Goodwin S.B."/>
            <person name="Spatafora J.W."/>
            <person name="Crous P.W."/>
            <person name="Grigoriev I.V."/>
        </authorList>
    </citation>
    <scope>NUCLEOTIDE SEQUENCE</scope>
    <source>
        <strain evidence="2">IPT5</strain>
    </source>
</reference>
<evidence type="ECO:0000313" key="3">
    <source>
        <dbReference type="Proteomes" id="UP000799423"/>
    </source>
</evidence>
<dbReference type="OrthoDB" id="10617474at2759"/>